<reference evidence="3" key="1">
    <citation type="submission" date="2025-08" db="UniProtKB">
        <authorList>
            <consortium name="RefSeq"/>
        </authorList>
    </citation>
    <scope>IDENTIFICATION</scope>
    <source>
        <strain evidence="3">J_2021</strain>
        <tissue evidence="3">Erythrocytes</tissue>
    </source>
</reference>
<evidence type="ECO:0000313" key="3">
    <source>
        <dbReference type="RefSeq" id="XP_041429366.1"/>
    </source>
</evidence>
<evidence type="ECO:0000256" key="1">
    <source>
        <dbReference type="SAM" id="SignalP"/>
    </source>
</evidence>
<accession>A0A8J1LJ90</accession>
<proteinExistence type="predicted"/>
<dbReference type="PANTHER" id="PTHR34261">
    <property type="entry name" value="APC REGULATOR OF WNT-SIGNALING PATHWAY-RELATED"/>
    <property type="match status" value="1"/>
</dbReference>
<feature type="signal peptide" evidence="1">
    <location>
        <begin position="1"/>
        <end position="23"/>
    </location>
</feature>
<evidence type="ECO:0000313" key="2">
    <source>
        <dbReference type="Proteomes" id="UP000186698"/>
    </source>
</evidence>
<dbReference type="KEGG" id="xla:121397177"/>
<keyword evidence="2" id="KW-1185">Reference proteome</keyword>
<dbReference type="Proteomes" id="UP000186698">
    <property type="component" value="Chromosome 8L"/>
</dbReference>
<name>A0A8J1LJ90_XENLA</name>
<dbReference type="GeneID" id="121397177"/>
<dbReference type="AlphaFoldDB" id="A0A8J1LJ90"/>
<dbReference type="InterPro" id="IPR053358">
    <property type="entry name" value="Diff-assoc_signaling"/>
</dbReference>
<protein>
    <submittedName>
        <fullName evidence="3">Uncharacterized protein LOC121397177</fullName>
    </submittedName>
</protein>
<dbReference type="RefSeq" id="XP_041429366.1">
    <property type="nucleotide sequence ID" value="XM_041573432.1"/>
</dbReference>
<organism evidence="2 3">
    <name type="scientific">Xenopus laevis</name>
    <name type="common">African clawed frog</name>
    <dbReference type="NCBI Taxonomy" id="8355"/>
    <lineage>
        <taxon>Eukaryota</taxon>
        <taxon>Metazoa</taxon>
        <taxon>Chordata</taxon>
        <taxon>Craniata</taxon>
        <taxon>Vertebrata</taxon>
        <taxon>Euteleostomi</taxon>
        <taxon>Amphibia</taxon>
        <taxon>Batrachia</taxon>
        <taxon>Anura</taxon>
        <taxon>Pipoidea</taxon>
        <taxon>Pipidae</taxon>
        <taxon>Xenopodinae</taxon>
        <taxon>Xenopus</taxon>
        <taxon>Xenopus</taxon>
    </lineage>
</organism>
<keyword evidence="1" id="KW-0732">Signal</keyword>
<gene>
    <name evidence="3" type="primary">LOC121397177</name>
</gene>
<sequence length="344" mass="39642">MFLRSVADLLLTAALLHLPLALSKEVYTTSHGGTCIGTCGRENSDYYWCKQKGVNGWWDYCSPEEGYDVYYRPCLSACQVLKDSIYEQCFTDNGWSKCGHVVEEFELYYTPSHFLCETECILHESYYRCTDILGHEEKCSPSNDLTTKGEPCRIDHPCGSHGYSYTWCYTDTSDNWDNCGKVISDCERKRYKREDGDEEVCRITDSGNNRQLVLTAIIVPENNFRQPSRAQFTEASHLINTVNANFCFPNTARTVAYSENIRMDMQGTFERDGVRYMNVQLQLNEPRQGSSSRHSTTIAQILFPHDFNIAVFFRYIRRALQTSLRSAYHGPPVRIFITMNHIDH</sequence>
<dbReference type="PANTHER" id="PTHR34261:SF2">
    <property type="entry name" value="LOC494811 PROTEIN"/>
    <property type="match status" value="1"/>
</dbReference>
<feature type="chain" id="PRO_5035182276" evidence="1">
    <location>
        <begin position="24"/>
        <end position="344"/>
    </location>
</feature>
<dbReference type="OrthoDB" id="8913316at2759"/>